<organism evidence="1">
    <name type="scientific">marine sediment metagenome</name>
    <dbReference type="NCBI Taxonomy" id="412755"/>
    <lineage>
        <taxon>unclassified sequences</taxon>
        <taxon>metagenomes</taxon>
        <taxon>ecological metagenomes</taxon>
    </lineage>
</organism>
<comment type="caution">
    <text evidence="1">The sequence shown here is derived from an EMBL/GenBank/DDBJ whole genome shotgun (WGS) entry which is preliminary data.</text>
</comment>
<evidence type="ECO:0008006" key="2">
    <source>
        <dbReference type="Google" id="ProtNLM"/>
    </source>
</evidence>
<sequence>ILQKALAEGIVFVEVKTRADESLTPAESVITPAKKTKLNRAARYFLTIHNIENRPYRFDVVTVVLGQAGPVQIRHYENAFVP</sequence>
<proteinExistence type="predicted"/>
<reference evidence="1" key="1">
    <citation type="journal article" date="2014" name="Front. Microbiol.">
        <title>High frequency of phylogenetically diverse reductive dehalogenase-homologous genes in deep subseafloor sedimentary metagenomes.</title>
        <authorList>
            <person name="Kawai M."/>
            <person name="Futagami T."/>
            <person name="Toyoda A."/>
            <person name="Takaki Y."/>
            <person name="Nishi S."/>
            <person name="Hori S."/>
            <person name="Arai W."/>
            <person name="Tsubouchi T."/>
            <person name="Morono Y."/>
            <person name="Uchiyama I."/>
            <person name="Ito T."/>
            <person name="Fujiyama A."/>
            <person name="Inagaki F."/>
            <person name="Takami H."/>
        </authorList>
    </citation>
    <scope>NUCLEOTIDE SEQUENCE</scope>
    <source>
        <strain evidence="1">Expedition CK06-06</strain>
    </source>
</reference>
<evidence type="ECO:0000313" key="1">
    <source>
        <dbReference type="EMBL" id="GAI28100.1"/>
    </source>
</evidence>
<feature type="non-terminal residue" evidence="1">
    <location>
        <position position="1"/>
    </location>
</feature>
<gene>
    <name evidence="1" type="ORF">S06H3_38024</name>
</gene>
<dbReference type="Gene3D" id="3.40.1350.10">
    <property type="match status" value="1"/>
</dbReference>
<dbReference type="PANTHER" id="PTHR34039:SF1">
    <property type="entry name" value="UPF0102 PROTEIN YRAN"/>
    <property type="match status" value="1"/>
</dbReference>
<dbReference type="SUPFAM" id="SSF52980">
    <property type="entry name" value="Restriction endonuclease-like"/>
    <property type="match status" value="1"/>
</dbReference>
<name>X1NMS9_9ZZZZ</name>
<accession>X1NMS9</accession>
<dbReference type="PANTHER" id="PTHR34039">
    <property type="entry name" value="UPF0102 PROTEIN YRAN"/>
    <property type="match status" value="1"/>
</dbReference>
<dbReference type="InterPro" id="IPR011335">
    <property type="entry name" value="Restrct_endonuc-II-like"/>
</dbReference>
<dbReference type="Pfam" id="PF02021">
    <property type="entry name" value="UPF0102"/>
    <property type="match status" value="1"/>
</dbReference>
<dbReference type="AlphaFoldDB" id="X1NMS9"/>
<dbReference type="InterPro" id="IPR011856">
    <property type="entry name" value="tRNA_endonuc-like_dom_sf"/>
</dbReference>
<dbReference type="InterPro" id="IPR003509">
    <property type="entry name" value="UPF0102_YraN-like"/>
</dbReference>
<dbReference type="GO" id="GO:0003676">
    <property type="term" value="F:nucleic acid binding"/>
    <property type="evidence" value="ECO:0007669"/>
    <property type="project" value="InterPro"/>
</dbReference>
<protein>
    <recommendedName>
        <fullName evidence="2">YraN family protein</fullName>
    </recommendedName>
</protein>
<dbReference type="EMBL" id="BARV01023148">
    <property type="protein sequence ID" value="GAI28100.1"/>
    <property type="molecule type" value="Genomic_DNA"/>
</dbReference>